<dbReference type="GO" id="GO:0004746">
    <property type="term" value="F:riboflavin synthase activity"/>
    <property type="evidence" value="ECO:0007669"/>
    <property type="project" value="UniProtKB-UniRule"/>
</dbReference>
<dbReference type="Gene3D" id="2.40.30.20">
    <property type="match status" value="2"/>
</dbReference>
<gene>
    <name evidence="12" type="ORF">OP8BY_1836</name>
</gene>
<keyword evidence="6" id="KW-0686">Riboflavin biosynthesis</keyword>
<feature type="repeat" description="Lumazine-binding" evidence="10">
    <location>
        <begin position="96"/>
        <end position="192"/>
    </location>
</feature>
<dbReference type="Pfam" id="PF00677">
    <property type="entry name" value="Lum_binding"/>
    <property type="match status" value="2"/>
</dbReference>
<organism evidence="12 13">
    <name type="scientific">Candidatus Saccharicenans subterraneus</name>
    <dbReference type="NCBI Taxonomy" id="2508984"/>
    <lineage>
        <taxon>Bacteria</taxon>
        <taxon>Candidatus Aminicenantota</taxon>
        <taxon>Candidatus Aminicenantia</taxon>
        <taxon>Candidatus Aminicenantales</taxon>
        <taxon>Candidatus Saccharicenantaceae</taxon>
        <taxon>Candidatus Saccharicenans</taxon>
    </lineage>
</organism>
<dbReference type="PANTHER" id="PTHR21098">
    <property type="entry name" value="RIBOFLAVIN SYNTHASE ALPHA CHAIN"/>
    <property type="match status" value="1"/>
</dbReference>
<keyword evidence="8" id="KW-0677">Repeat</keyword>
<feature type="domain" description="Lumazine-binding" evidence="11">
    <location>
        <begin position="1"/>
        <end position="95"/>
    </location>
</feature>
<dbReference type="NCBIfam" id="TIGR00187">
    <property type="entry name" value="ribE"/>
    <property type="match status" value="1"/>
</dbReference>
<evidence type="ECO:0000256" key="3">
    <source>
        <dbReference type="ARBA" id="ARBA00004887"/>
    </source>
</evidence>
<name>A0A3E2BNK9_9BACT</name>
<keyword evidence="7" id="KW-0808">Transferase</keyword>
<evidence type="ECO:0000256" key="8">
    <source>
        <dbReference type="ARBA" id="ARBA00022737"/>
    </source>
</evidence>
<dbReference type="EC" id="2.5.1.9" evidence="4 9"/>
<evidence type="ECO:0000313" key="13">
    <source>
        <dbReference type="Proteomes" id="UP000257323"/>
    </source>
</evidence>
<dbReference type="PIRSF" id="PIRSF000498">
    <property type="entry name" value="Riboflavin_syn_A"/>
    <property type="match status" value="1"/>
</dbReference>
<evidence type="ECO:0000256" key="5">
    <source>
        <dbReference type="ARBA" id="ARBA00013950"/>
    </source>
</evidence>
<evidence type="ECO:0000256" key="1">
    <source>
        <dbReference type="ARBA" id="ARBA00000968"/>
    </source>
</evidence>
<dbReference type="EMBL" id="QUAH01000004">
    <property type="protein sequence ID" value="RFT16232.1"/>
    <property type="molecule type" value="Genomic_DNA"/>
</dbReference>
<comment type="catalytic activity">
    <reaction evidence="1">
        <text>2 6,7-dimethyl-8-(1-D-ribityl)lumazine + H(+) = 5-amino-6-(D-ribitylamino)uracil + riboflavin</text>
        <dbReference type="Rhea" id="RHEA:20772"/>
        <dbReference type="ChEBI" id="CHEBI:15378"/>
        <dbReference type="ChEBI" id="CHEBI:15934"/>
        <dbReference type="ChEBI" id="CHEBI:57986"/>
        <dbReference type="ChEBI" id="CHEBI:58201"/>
        <dbReference type="EC" id="2.5.1.9"/>
    </reaction>
</comment>
<sequence>MFTGLISYRGRFREFRRSRAELVIEVPAELNRRLEKGQSLAVDGVCLTVAARETDSLVFNLSRETLEKTTLGRLRPGQEVNLEPPVTPETLLGGHLVTGHIDGLGQVLEVKPRRPGKRLKIRVGRELRKFLVAKGSVAVNGVSLTVAALGAGYFEVELIPATLQETNLDRLRPGDRVNLECDIIGKYVYNFMSGNKY</sequence>
<dbReference type="Proteomes" id="UP000257323">
    <property type="component" value="Unassembled WGS sequence"/>
</dbReference>
<dbReference type="InterPro" id="IPR017938">
    <property type="entry name" value="Riboflavin_synthase-like_b-brl"/>
</dbReference>
<dbReference type="SUPFAM" id="SSF63380">
    <property type="entry name" value="Riboflavin synthase domain-like"/>
    <property type="match status" value="2"/>
</dbReference>
<comment type="function">
    <text evidence="2">Catalyzes the dismutation of two molecules of 6,7-dimethyl-8-ribityllumazine, resulting in the formation of riboflavin and 5-amino-6-(D-ribitylamino)uracil.</text>
</comment>
<feature type="domain" description="Lumazine-binding" evidence="11">
    <location>
        <begin position="96"/>
        <end position="192"/>
    </location>
</feature>
<protein>
    <recommendedName>
        <fullName evidence="5 9">Riboflavin synthase</fullName>
        <ecNumber evidence="4 9">2.5.1.9</ecNumber>
    </recommendedName>
</protein>
<comment type="pathway">
    <text evidence="3">Cofactor biosynthesis; riboflavin biosynthesis; riboflavin from 2-hydroxy-3-oxobutyl phosphate and 5-amino-6-(D-ribitylamino)uracil: step 2/2.</text>
</comment>
<reference evidence="12 13" key="1">
    <citation type="submission" date="2018-08" db="EMBL/GenBank/DDBJ databases">
        <title>Genome analysis of the thermophilic bacterium of the candidate phylum Aminicenantes from deep subsurface aquifer revealed its physiology and ecological role.</title>
        <authorList>
            <person name="Kadnikov V.V."/>
            <person name="Mardanov A.V."/>
            <person name="Beletsky A.V."/>
            <person name="Karnachuk O.V."/>
            <person name="Ravin N.V."/>
        </authorList>
    </citation>
    <scope>NUCLEOTIDE SEQUENCE [LARGE SCALE GENOMIC DNA]</scope>
    <source>
        <strain evidence="12">BY38</strain>
    </source>
</reference>
<dbReference type="PROSITE" id="PS51177">
    <property type="entry name" value="LUMAZINE_BIND"/>
    <property type="match status" value="2"/>
</dbReference>
<evidence type="ECO:0000256" key="6">
    <source>
        <dbReference type="ARBA" id="ARBA00022619"/>
    </source>
</evidence>
<evidence type="ECO:0000259" key="11">
    <source>
        <dbReference type="PROSITE" id="PS51177"/>
    </source>
</evidence>
<dbReference type="FunFam" id="2.40.30.20:FF:000004">
    <property type="entry name" value="Riboflavin synthase, alpha subunit"/>
    <property type="match status" value="1"/>
</dbReference>
<evidence type="ECO:0000256" key="2">
    <source>
        <dbReference type="ARBA" id="ARBA00002803"/>
    </source>
</evidence>
<accession>A0A3E2BNK9</accession>
<evidence type="ECO:0000313" key="12">
    <source>
        <dbReference type="EMBL" id="RFT16232.1"/>
    </source>
</evidence>
<dbReference type="NCBIfam" id="NF006767">
    <property type="entry name" value="PRK09289.1"/>
    <property type="match status" value="1"/>
</dbReference>
<dbReference type="InterPro" id="IPR001783">
    <property type="entry name" value="Lumazine-bd"/>
</dbReference>
<dbReference type="InterPro" id="IPR023366">
    <property type="entry name" value="ATP_synth_asu-like_sf"/>
</dbReference>
<dbReference type="AlphaFoldDB" id="A0A3E2BNK9"/>
<dbReference type="PANTHER" id="PTHR21098:SF12">
    <property type="entry name" value="RIBOFLAVIN SYNTHASE"/>
    <property type="match status" value="1"/>
</dbReference>
<evidence type="ECO:0000256" key="10">
    <source>
        <dbReference type="PROSITE-ProRule" id="PRU00524"/>
    </source>
</evidence>
<proteinExistence type="predicted"/>
<dbReference type="CDD" id="cd00402">
    <property type="entry name" value="Riboflavin_synthase_like"/>
    <property type="match status" value="1"/>
</dbReference>
<evidence type="ECO:0000256" key="7">
    <source>
        <dbReference type="ARBA" id="ARBA00022679"/>
    </source>
</evidence>
<feature type="repeat" description="Lumazine-binding" evidence="10">
    <location>
        <begin position="1"/>
        <end position="95"/>
    </location>
</feature>
<dbReference type="InterPro" id="IPR026017">
    <property type="entry name" value="Lumazine-bd_dom"/>
</dbReference>
<evidence type="ECO:0000256" key="4">
    <source>
        <dbReference type="ARBA" id="ARBA00012827"/>
    </source>
</evidence>
<comment type="caution">
    <text evidence="12">The sequence shown here is derived from an EMBL/GenBank/DDBJ whole genome shotgun (WGS) entry which is preliminary data.</text>
</comment>
<evidence type="ECO:0000256" key="9">
    <source>
        <dbReference type="NCBIfam" id="TIGR00187"/>
    </source>
</evidence>
<dbReference type="GO" id="GO:0009231">
    <property type="term" value="P:riboflavin biosynthetic process"/>
    <property type="evidence" value="ECO:0007669"/>
    <property type="project" value="UniProtKB-KW"/>
</dbReference>